<comment type="subcellular location">
    <subcellularLocation>
        <location evidence="1">Cell membrane</location>
        <topology evidence="1">Multi-pass membrane protein</topology>
    </subcellularLocation>
</comment>
<feature type="transmembrane region" description="Helical" evidence="8">
    <location>
        <begin position="131"/>
        <end position="149"/>
    </location>
</feature>
<feature type="transmembrane region" description="Helical" evidence="8">
    <location>
        <begin position="161"/>
        <end position="183"/>
    </location>
</feature>
<dbReference type="AlphaFoldDB" id="A0A1S7TVD5"/>
<dbReference type="GO" id="GO:0005886">
    <property type="term" value="C:plasma membrane"/>
    <property type="evidence" value="ECO:0007669"/>
    <property type="project" value="UniProtKB-SubCell"/>
</dbReference>
<dbReference type="CDD" id="cd06550">
    <property type="entry name" value="TM_ABC_iron-siderophores_like"/>
    <property type="match status" value="1"/>
</dbReference>
<sequence>MRNRLDGTATPTRRIDRNRLIGLGALTFLLAVTVIFGIVAGARPIPLSTSWDAIVDFDPANSDHLLVRLLRIPRTLLAIVVGASLGVAGTIMQALTRNPLSDPGILGINAGAAVAITCAIALFGISSVTAYMALGMAGAALAGAAVYLLGNLSRGGNPVRVVLAGAALSVVLMSLTQIVLVNSDEQVFDEFRNWSVGSLQGRGYGVLLPVLALSSIGAAIAFTLTKALDTAALGADLAKALGGNPLRIWGLSALAVIILSGAATAGAGPIGFVGLTAPHIARLITGPGHRWLLPYAMMIAALLTVSADALGRVIAPPGEVSVGIMLALIGGPFFIALVRRHRISKL</sequence>
<reference evidence="9" key="1">
    <citation type="submission" date="2016-01" db="EMBL/GenBank/DDBJ databases">
        <authorList>
            <person name="Regsiter A."/>
            <person name="william w."/>
        </authorList>
    </citation>
    <scope>NUCLEOTIDE SEQUENCE</scope>
    <source>
        <strain evidence="9">NCPPB 1641</strain>
    </source>
</reference>
<dbReference type="SUPFAM" id="SSF81345">
    <property type="entry name" value="ABC transporter involved in vitamin B12 uptake, BtuC"/>
    <property type="match status" value="1"/>
</dbReference>
<name>A0A1S7TVD5_9HYPH</name>
<feature type="transmembrane region" description="Helical" evidence="8">
    <location>
        <begin position="20"/>
        <end position="42"/>
    </location>
</feature>
<keyword evidence="7 8" id="KW-0472">Membrane</keyword>
<evidence type="ECO:0000313" key="9">
    <source>
        <dbReference type="EMBL" id="CVI58511.1"/>
    </source>
</evidence>
<evidence type="ECO:0000256" key="8">
    <source>
        <dbReference type="SAM" id="Phobius"/>
    </source>
</evidence>
<evidence type="ECO:0000256" key="1">
    <source>
        <dbReference type="ARBA" id="ARBA00004651"/>
    </source>
</evidence>
<dbReference type="PANTHER" id="PTHR30472">
    <property type="entry name" value="FERRIC ENTEROBACTIN TRANSPORT SYSTEM PERMEASE PROTEIN"/>
    <property type="match status" value="1"/>
</dbReference>
<keyword evidence="3" id="KW-0813">Transport</keyword>
<dbReference type="InterPro" id="IPR037294">
    <property type="entry name" value="ABC_BtuC-like"/>
</dbReference>
<proteinExistence type="inferred from homology"/>
<organism evidence="9 10">
    <name type="scientific">Agrobacterium deltaense NCPPB 1641</name>
    <dbReference type="NCBI Taxonomy" id="1183425"/>
    <lineage>
        <taxon>Bacteria</taxon>
        <taxon>Pseudomonadati</taxon>
        <taxon>Pseudomonadota</taxon>
        <taxon>Alphaproteobacteria</taxon>
        <taxon>Hyphomicrobiales</taxon>
        <taxon>Rhizobiaceae</taxon>
        <taxon>Rhizobium/Agrobacterium group</taxon>
        <taxon>Agrobacterium</taxon>
    </lineage>
</organism>
<keyword evidence="6 8" id="KW-1133">Transmembrane helix</keyword>
<dbReference type="FunFam" id="1.10.3470.10:FF:000001">
    <property type="entry name" value="Vitamin B12 ABC transporter permease BtuC"/>
    <property type="match status" value="1"/>
</dbReference>
<dbReference type="RefSeq" id="WP_233283583.1">
    <property type="nucleotide sequence ID" value="NZ_LT009776.1"/>
</dbReference>
<dbReference type="EMBL" id="FCNP01000033">
    <property type="protein sequence ID" value="CVI58511.1"/>
    <property type="molecule type" value="Genomic_DNA"/>
</dbReference>
<protein>
    <submittedName>
        <fullName evidence="9">Ferric enterobactin transport system permease protein FepD</fullName>
    </submittedName>
</protein>
<keyword evidence="4" id="KW-1003">Cell membrane</keyword>
<dbReference type="Proteomes" id="UP000192140">
    <property type="component" value="Unassembled WGS sequence"/>
</dbReference>
<evidence type="ECO:0000256" key="4">
    <source>
        <dbReference type="ARBA" id="ARBA00022475"/>
    </source>
</evidence>
<keyword evidence="10" id="KW-1185">Reference proteome</keyword>
<dbReference type="GO" id="GO:0033214">
    <property type="term" value="P:siderophore-iron import into cell"/>
    <property type="evidence" value="ECO:0007669"/>
    <property type="project" value="TreeGrafter"/>
</dbReference>
<evidence type="ECO:0000256" key="5">
    <source>
        <dbReference type="ARBA" id="ARBA00022692"/>
    </source>
</evidence>
<feature type="transmembrane region" description="Helical" evidence="8">
    <location>
        <begin position="246"/>
        <end position="263"/>
    </location>
</feature>
<feature type="transmembrane region" description="Helical" evidence="8">
    <location>
        <begin position="292"/>
        <end position="314"/>
    </location>
</feature>
<comment type="similarity">
    <text evidence="2">Belongs to the binding-protein-dependent transport system permease family. FecCD subfamily.</text>
</comment>
<comment type="caution">
    <text evidence="9">The sequence shown here is derived from an EMBL/GenBank/DDBJ whole genome shotgun (WGS) entry which is preliminary data.</text>
</comment>
<feature type="transmembrane region" description="Helical" evidence="8">
    <location>
        <begin position="72"/>
        <end position="92"/>
    </location>
</feature>
<feature type="transmembrane region" description="Helical" evidence="8">
    <location>
        <begin position="104"/>
        <end position="125"/>
    </location>
</feature>
<feature type="transmembrane region" description="Helical" evidence="8">
    <location>
        <begin position="320"/>
        <end position="338"/>
    </location>
</feature>
<dbReference type="Pfam" id="PF01032">
    <property type="entry name" value="FecCD"/>
    <property type="match status" value="1"/>
</dbReference>
<accession>A0A1S7TVD5</accession>
<evidence type="ECO:0000313" key="10">
    <source>
        <dbReference type="Proteomes" id="UP000192140"/>
    </source>
</evidence>
<evidence type="ECO:0000256" key="6">
    <source>
        <dbReference type="ARBA" id="ARBA00022989"/>
    </source>
</evidence>
<dbReference type="Gene3D" id="1.10.3470.10">
    <property type="entry name" value="ABC transporter involved in vitamin B12 uptake, BtuC"/>
    <property type="match status" value="1"/>
</dbReference>
<gene>
    <name evidence="9" type="primary">fepD</name>
    <name evidence="9" type="ORF">AGR7A_Lc120120</name>
</gene>
<evidence type="ECO:0000256" key="3">
    <source>
        <dbReference type="ARBA" id="ARBA00022448"/>
    </source>
</evidence>
<feature type="transmembrane region" description="Helical" evidence="8">
    <location>
        <begin position="203"/>
        <end position="225"/>
    </location>
</feature>
<evidence type="ECO:0000256" key="7">
    <source>
        <dbReference type="ARBA" id="ARBA00023136"/>
    </source>
</evidence>
<dbReference type="PANTHER" id="PTHR30472:SF1">
    <property type="entry name" value="FE(3+) DICITRATE TRANSPORT SYSTEM PERMEASE PROTEIN FECC-RELATED"/>
    <property type="match status" value="1"/>
</dbReference>
<keyword evidence="5 8" id="KW-0812">Transmembrane</keyword>
<dbReference type="InterPro" id="IPR000522">
    <property type="entry name" value="ABC_transptr_permease_BtuC"/>
</dbReference>
<dbReference type="GO" id="GO:0022857">
    <property type="term" value="F:transmembrane transporter activity"/>
    <property type="evidence" value="ECO:0007669"/>
    <property type="project" value="InterPro"/>
</dbReference>
<evidence type="ECO:0000256" key="2">
    <source>
        <dbReference type="ARBA" id="ARBA00007935"/>
    </source>
</evidence>